<feature type="compositionally biased region" description="Polar residues" evidence="1">
    <location>
        <begin position="29"/>
        <end position="40"/>
    </location>
</feature>
<sequence>MQATQPIKDSADAPSIQNDNIDATGAISLPSSNDKSTSADLRSAAEIPILSADGTSRPFQSLYANSSAPERVLIIFIRHFFCGSCQEYIRVLSHSIPPSALPPPPPS</sequence>
<evidence type="ECO:0000313" key="3">
    <source>
        <dbReference type="Proteomes" id="UP000324767"/>
    </source>
</evidence>
<dbReference type="Proteomes" id="UP000324767">
    <property type="component" value="Unassembled WGS sequence"/>
</dbReference>
<evidence type="ECO:0008006" key="4">
    <source>
        <dbReference type="Google" id="ProtNLM"/>
    </source>
</evidence>
<comment type="caution">
    <text evidence="2">The sequence shown here is derived from an EMBL/GenBank/DDBJ whole genome shotgun (WGS) entry which is preliminary data.</text>
</comment>
<dbReference type="AlphaFoldDB" id="A0A5M8PIE6"/>
<organism evidence="2 3">
    <name type="scientific">Lasallia pustulata</name>
    <dbReference type="NCBI Taxonomy" id="136370"/>
    <lineage>
        <taxon>Eukaryota</taxon>
        <taxon>Fungi</taxon>
        <taxon>Dikarya</taxon>
        <taxon>Ascomycota</taxon>
        <taxon>Pezizomycotina</taxon>
        <taxon>Lecanoromycetes</taxon>
        <taxon>OSLEUM clade</taxon>
        <taxon>Umbilicariomycetidae</taxon>
        <taxon>Umbilicariales</taxon>
        <taxon>Umbilicariaceae</taxon>
        <taxon>Lasallia</taxon>
    </lineage>
</organism>
<protein>
    <recommendedName>
        <fullName evidence="4">Thioredoxin-like fold</fullName>
    </recommendedName>
</protein>
<evidence type="ECO:0000313" key="2">
    <source>
        <dbReference type="EMBL" id="KAA6409169.1"/>
    </source>
</evidence>
<evidence type="ECO:0000256" key="1">
    <source>
        <dbReference type="SAM" id="MobiDB-lite"/>
    </source>
</evidence>
<reference evidence="2 3" key="1">
    <citation type="submission" date="2019-09" db="EMBL/GenBank/DDBJ databases">
        <title>The hologenome of the rock-dwelling lichen Lasallia pustulata.</title>
        <authorList>
            <person name="Greshake Tzovaras B."/>
            <person name="Segers F."/>
            <person name="Bicker A."/>
            <person name="Dal Grande F."/>
            <person name="Otte J."/>
            <person name="Hankeln T."/>
            <person name="Schmitt I."/>
            <person name="Ebersberger I."/>
        </authorList>
    </citation>
    <scope>NUCLEOTIDE SEQUENCE [LARGE SCALE GENOMIC DNA]</scope>
    <source>
        <strain evidence="2">A1-1</strain>
    </source>
</reference>
<proteinExistence type="predicted"/>
<name>A0A5M8PIE6_9LECA</name>
<dbReference type="EMBL" id="VXIT01000011">
    <property type="protein sequence ID" value="KAA6409169.1"/>
    <property type="molecule type" value="Genomic_DNA"/>
</dbReference>
<gene>
    <name evidence="2" type="ORF">FRX48_06722</name>
</gene>
<feature type="region of interest" description="Disordered" evidence="1">
    <location>
        <begin position="1"/>
        <end position="40"/>
    </location>
</feature>
<dbReference type="OrthoDB" id="40334at2759"/>
<accession>A0A5M8PIE6</accession>